<dbReference type="RefSeq" id="XP_009796321.1">
    <property type="nucleotide sequence ID" value="XM_009798019.1"/>
</dbReference>
<sequence length="91" mass="9841">MAKTLLTLFMVVTLLIVSRDGVTCETSCQTIRDCRFLPCYPNFVGCIGGKCVCKDPPPGTVMCVGTFDCGRFMKCNVGSPICVKQTCICSN</sequence>
<accession>A0A1U7Y2Y5</accession>
<reference evidence="2" key="1">
    <citation type="journal article" date="2013" name="Genome Biol.">
        <title>Reference genomes and transcriptomes of Nicotiana sylvestris and Nicotiana tomentosiformis.</title>
        <authorList>
            <person name="Sierro N."/>
            <person name="Battey J.N."/>
            <person name="Ouadi S."/>
            <person name="Bovet L."/>
            <person name="Goepfert S."/>
            <person name="Bakaher N."/>
            <person name="Peitsch M.C."/>
            <person name="Ivanov N.V."/>
        </authorList>
    </citation>
    <scope>NUCLEOTIDE SEQUENCE [LARGE SCALE GENOMIC DNA]</scope>
</reference>
<organism evidence="2 3">
    <name type="scientific">Nicotiana sylvestris</name>
    <name type="common">Wood tobacco</name>
    <name type="synonym">South American tobacco</name>
    <dbReference type="NCBI Taxonomy" id="4096"/>
    <lineage>
        <taxon>Eukaryota</taxon>
        <taxon>Viridiplantae</taxon>
        <taxon>Streptophyta</taxon>
        <taxon>Embryophyta</taxon>
        <taxon>Tracheophyta</taxon>
        <taxon>Spermatophyta</taxon>
        <taxon>Magnoliopsida</taxon>
        <taxon>eudicotyledons</taxon>
        <taxon>Gunneridae</taxon>
        <taxon>Pentapetalae</taxon>
        <taxon>asterids</taxon>
        <taxon>lamiids</taxon>
        <taxon>Solanales</taxon>
        <taxon>Solanaceae</taxon>
        <taxon>Nicotianoideae</taxon>
        <taxon>Nicotianeae</taxon>
        <taxon>Nicotiana</taxon>
    </lineage>
</organism>
<name>A0A1U7Y2Y5_NICSY</name>
<gene>
    <name evidence="3" type="primary">LOC104242906</name>
</gene>
<dbReference type="AlphaFoldDB" id="A0A1U7Y2Y5"/>
<proteinExistence type="predicted"/>
<feature type="signal peptide" evidence="1">
    <location>
        <begin position="1"/>
        <end position="24"/>
    </location>
</feature>
<evidence type="ECO:0000313" key="3">
    <source>
        <dbReference type="RefSeq" id="XP_009796321.1"/>
    </source>
</evidence>
<keyword evidence="2" id="KW-1185">Reference proteome</keyword>
<evidence type="ECO:0000313" key="2">
    <source>
        <dbReference type="Proteomes" id="UP000189701"/>
    </source>
</evidence>
<dbReference type="Proteomes" id="UP000189701">
    <property type="component" value="Unplaced"/>
</dbReference>
<feature type="chain" id="PRO_5010587876" evidence="1">
    <location>
        <begin position="25"/>
        <end position="91"/>
    </location>
</feature>
<reference evidence="3" key="2">
    <citation type="submission" date="2025-08" db="UniProtKB">
        <authorList>
            <consortium name="RefSeq"/>
        </authorList>
    </citation>
    <scope>IDENTIFICATION</scope>
    <source>
        <tissue evidence="3">Leaf</tissue>
    </source>
</reference>
<keyword evidence="1" id="KW-0732">Signal</keyword>
<protein>
    <submittedName>
        <fullName evidence="3">Defensin-like protein 296</fullName>
    </submittedName>
</protein>
<evidence type="ECO:0000256" key="1">
    <source>
        <dbReference type="SAM" id="SignalP"/>
    </source>
</evidence>